<dbReference type="Pfam" id="PF00646">
    <property type="entry name" value="F-box"/>
    <property type="match status" value="1"/>
</dbReference>
<dbReference type="InterPro" id="IPR036047">
    <property type="entry name" value="F-box-like_dom_sf"/>
</dbReference>
<dbReference type="PROSITE" id="PS50181">
    <property type="entry name" value="FBOX"/>
    <property type="match status" value="1"/>
</dbReference>
<evidence type="ECO:0000313" key="2">
    <source>
        <dbReference type="EMBL" id="CAA7048449.1"/>
    </source>
</evidence>
<organism evidence="2 3">
    <name type="scientific">Microthlaspi erraticum</name>
    <dbReference type="NCBI Taxonomy" id="1685480"/>
    <lineage>
        <taxon>Eukaryota</taxon>
        <taxon>Viridiplantae</taxon>
        <taxon>Streptophyta</taxon>
        <taxon>Embryophyta</taxon>
        <taxon>Tracheophyta</taxon>
        <taxon>Spermatophyta</taxon>
        <taxon>Magnoliopsida</taxon>
        <taxon>eudicotyledons</taxon>
        <taxon>Gunneridae</taxon>
        <taxon>Pentapetalae</taxon>
        <taxon>rosids</taxon>
        <taxon>malvids</taxon>
        <taxon>Brassicales</taxon>
        <taxon>Brassicaceae</taxon>
        <taxon>Coluteocarpeae</taxon>
        <taxon>Microthlaspi</taxon>
    </lineage>
</organism>
<gene>
    <name evidence="2" type="ORF">MERR_LOCUS35684</name>
</gene>
<evidence type="ECO:0000259" key="1">
    <source>
        <dbReference type="PROSITE" id="PS50181"/>
    </source>
</evidence>
<dbReference type="Proteomes" id="UP000467841">
    <property type="component" value="Unassembled WGS sequence"/>
</dbReference>
<dbReference type="PANTHER" id="PTHR31111:SF138">
    <property type="entry name" value="F-BOX ASSOCIATED DOMAIN-CONTAINING PROTEIN"/>
    <property type="match status" value="1"/>
</dbReference>
<accession>A0A6D2JWC4</accession>
<dbReference type="OrthoDB" id="1040490at2759"/>
<dbReference type="InterPro" id="IPR017451">
    <property type="entry name" value="F-box-assoc_interact_dom"/>
</dbReference>
<evidence type="ECO:0000313" key="3">
    <source>
        <dbReference type="Proteomes" id="UP000467841"/>
    </source>
</evidence>
<dbReference type="InterPro" id="IPR001810">
    <property type="entry name" value="F-box_dom"/>
</dbReference>
<dbReference type="EMBL" id="CACVBM020001385">
    <property type="protein sequence ID" value="CAA7048449.1"/>
    <property type="molecule type" value="Genomic_DNA"/>
</dbReference>
<protein>
    <recommendedName>
        <fullName evidence="1">F-box domain-containing protein</fullName>
    </recommendedName>
</protein>
<name>A0A6D2JWC4_9BRAS</name>
<dbReference type="PANTHER" id="PTHR31111">
    <property type="entry name" value="BNAA05G37150D PROTEIN-RELATED"/>
    <property type="match status" value="1"/>
</dbReference>
<dbReference type="SUPFAM" id="SSF81383">
    <property type="entry name" value="F-box domain"/>
    <property type="match status" value="1"/>
</dbReference>
<dbReference type="NCBIfam" id="TIGR01640">
    <property type="entry name" value="F_box_assoc_1"/>
    <property type="match status" value="1"/>
</dbReference>
<dbReference type="CDD" id="cd22157">
    <property type="entry name" value="F-box_AtFBW1-like"/>
    <property type="match status" value="1"/>
</dbReference>
<feature type="domain" description="F-box" evidence="1">
    <location>
        <begin position="38"/>
        <end position="84"/>
    </location>
</feature>
<reference evidence="2" key="1">
    <citation type="submission" date="2020-01" db="EMBL/GenBank/DDBJ databases">
        <authorList>
            <person name="Mishra B."/>
        </authorList>
    </citation>
    <scope>NUCLEOTIDE SEQUENCE [LARGE SCALE GENOMIC DNA]</scope>
</reference>
<keyword evidence="3" id="KW-1185">Reference proteome</keyword>
<dbReference type="Pfam" id="PF08268">
    <property type="entry name" value="FBA_3"/>
    <property type="match status" value="1"/>
</dbReference>
<dbReference type="AlphaFoldDB" id="A0A6D2JWC4"/>
<dbReference type="InterPro" id="IPR013187">
    <property type="entry name" value="F-box-assoc_dom_typ3"/>
</dbReference>
<sequence length="360" mass="42148">MWRGSNELGFQTKMKERVEVTRKIEKKSRERRRSRRRRKSTTSLPRDIISEILSKLPFKSIVRFRCVSKLWSSITTDPYFHKSLQTTRLLVVGFRKHDGFFVLSIPQENLQNRNESFDSFTYNSYSCSQPIGSYRMTHVSYQRFFTIETESIHGLMIGFITPKIPIVWKPSMRKLLPLPKPFKTWLIDFRIFLGYDPIEGKHKVVYLPKMRFDQALGECDVLTLGSRSAQEPWRTLEKIPNHFPLTDGNTNTGYSHARCINGVVYYHAKLGSKLDSKIVMMSFDVRSEKFHVITLPRGYKSWRRTISYHGKFACVGYDNQCKTISMFLLEDATKHEWSMHQFSASSSRTVSGFESFRPND</sequence>
<proteinExistence type="predicted"/>
<dbReference type="Gene3D" id="1.20.1280.50">
    <property type="match status" value="1"/>
</dbReference>
<dbReference type="SMART" id="SM00256">
    <property type="entry name" value="FBOX"/>
    <property type="match status" value="1"/>
</dbReference>
<comment type="caution">
    <text evidence="2">The sequence shown here is derived from an EMBL/GenBank/DDBJ whole genome shotgun (WGS) entry which is preliminary data.</text>
</comment>